<sequence>MAVFGRPHLPPLDGAVEWLNSEPLGPAELGGRVVLVNFWTLTCINWLRQEPYVRAWAQAYRDDGLVVLGVHTPEFSFEHDVDQVRQAISARGIGYPVAVDNDYAIWRAFGNQYWPALYFVDAVGVIHDQQFGEGRYEQSERVIQQLLGIERGLVPVEGLGVEAEADWALLRTPETYLGFERGEHFASPNDAVLDERRAYQVPESLSLNQWALAGEWTIGSERVVLGQAGGKIAFRFHARDAHLVLSSGAGQPIPFRVLLDGVAPGPSHGVDVDEDGNGVLQDGRLYQLVRQQGTVRESALEITFGEPAAEAYVFTFG</sequence>
<organism evidence="2 3">
    <name type="scientific">Micromonospora coriariae</name>
    <dbReference type="NCBI Taxonomy" id="285665"/>
    <lineage>
        <taxon>Bacteria</taxon>
        <taxon>Bacillati</taxon>
        <taxon>Actinomycetota</taxon>
        <taxon>Actinomycetes</taxon>
        <taxon>Micromonosporales</taxon>
        <taxon>Micromonosporaceae</taxon>
        <taxon>Micromonospora</taxon>
    </lineage>
</organism>
<dbReference type="InterPro" id="IPR050553">
    <property type="entry name" value="Thioredoxin_ResA/DsbE_sf"/>
</dbReference>
<dbReference type="RefSeq" id="WP_089019618.1">
    <property type="nucleotide sequence ID" value="NZ_LT607412.1"/>
</dbReference>
<dbReference type="GO" id="GO:0016491">
    <property type="term" value="F:oxidoreductase activity"/>
    <property type="evidence" value="ECO:0007669"/>
    <property type="project" value="InterPro"/>
</dbReference>
<name>A0A1C4WT93_9ACTN</name>
<dbReference type="InterPro" id="IPR000866">
    <property type="entry name" value="AhpC/TSA"/>
</dbReference>
<dbReference type="Proteomes" id="UP000198243">
    <property type="component" value="Chromosome I"/>
</dbReference>
<reference evidence="3" key="1">
    <citation type="submission" date="2016-06" db="EMBL/GenBank/DDBJ databases">
        <authorList>
            <person name="Varghese N."/>
            <person name="Submissions Spin"/>
        </authorList>
    </citation>
    <scope>NUCLEOTIDE SEQUENCE [LARGE SCALE GENOMIC DNA]</scope>
    <source>
        <strain evidence="3">DSM 44875</strain>
    </source>
</reference>
<evidence type="ECO:0000313" key="3">
    <source>
        <dbReference type="Proteomes" id="UP000198243"/>
    </source>
</evidence>
<dbReference type="Gene3D" id="3.40.30.10">
    <property type="entry name" value="Glutaredoxin"/>
    <property type="match status" value="1"/>
</dbReference>
<dbReference type="PANTHER" id="PTHR42852">
    <property type="entry name" value="THIOL:DISULFIDE INTERCHANGE PROTEIN DSBE"/>
    <property type="match status" value="1"/>
</dbReference>
<dbReference type="InterPro" id="IPR013766">
    <property type="entry name" value="Thioredoxin_domain"/>
</dbReference>
<keyword evidence="3" id="KW-1185">Reference proteome</keyword>
<dbReference type="PROSITE" id="PS51352">
    <property type="entry name" value="THIOREDOXIN_2"/>
    <property type="match status" value="1"/>
</dbReference>
<dbReference type="Pfam" id="PF17991">
    <property type="entry name" value="Thioredoxin_10"/>
    <property type="match status" value="1"/>
</dbReference>
<dbReference type="GO" id="GO:0016853">
    <property type="term" value="F:isomerase activity"/>
    <property type="evidence" value="ECO:0007669"/>
    <property type="project" value="UniProtKB-KW"/>
</dbReference>
<dbReference type="EMBL" id="LT607412">
    <property type="protein sequence ID" value="SCE99432.1"/>
    <property type="molecule type" value="Genomic_DNA"/>
</dbReference>
<dbReference type="OrthoDB" id="9811352at2"/>
<dbReference type="Pfam" id="PF00578">
    <property type="entry name" value="AhpC-TSA"/>
    <property type="match status" value="1"/>
</dbReference>
<evidence type="ECO:0000313" key="2">
    <source>
        <dbReference type="EMBL" id="SCE99432.1"/>
    </source>
</evidence>
<dbReference type="GO" id="GO:0016209">
    <property type="term" value="F:antioxidant activity"/>
    <property type="evidence" value="ECO:0007669"/>
    <property type="project" value="InterPro"/>
</dbReference>
<dbReference type="InterPro" id="IPR036249">
    <property type="entry name" value="Thioredoxin-like_sf"/>
</dbReference>
<dbReference type="Gene3D" id="2.60.120.260">
    <property type="entry name" value="Galactose-binding domain-like"/>
    <property type="match status" value="1"/>
</dbReference>
<gene>
    <name evidence="2" type="ORF">GA0070607_4119</name>
</gene>
<protein>
    <submittedName>
        <fullName evidence="2">Thiol-disulfide isomerase or thioredoxin</fullName>
    </submittedName>
</protein>
<keyword evidence="2" id="KW-0413">Isomerase</keyword>
<dbReference type="InterPro" id="IPR041017">
    <property type="entry name" value="Thioredoxin_10"/>
</dbReference>
<proteinExistence type="predicted"/>
<dbReference type="PANTHER" id="PTHR42852:SF13">
    <property type="entry name" value="PROTEIN DIPZ"/>
    <property type="match status" value="1"/>
</dbReference>
<evidence type="ECO:0000259" key="1">
    <source>
        <dbReference type="PROSITE" id="PS51352"/>
    </source>
</evidence>
<dbReference type="AlphaFoldDB" id="A0A1C4WT93"/>
<feature type="domain" description="Thioredoxin" evidence="1">
    <location>
        <begin position="1"/>
        <end position="148"/>
    </location>
</feature>
<accession>A0A1C4WT93</accession>
<dbReference type="SUPFAM" id="SSF52833">
    <property type="entry name" value="Thioredoxin-like"/>
    <property type="match status" value="1"/>
</dbReference>